<dbReference type="InterPro" id="IPR041589">
    <property type="entry name" value="DNAH3_AAA_lid_1"/>
</dbReference>
<gene>
    <name evidence="16" type="ORF">PEVE_00035787</name>
</gene>
<evidence type="ECO:0000313" key="17">
    <source>
        <dbReference type="Proteomes" id="UP001159427"/>
    </source>
</evidence>
<dbReference type="InterPro" id="IPR025662">
    <property type="entry name" value="Sigma_54_int_dom_ATP-bd_1"/>
</dbReference>
<feature type="coiled-coil region" evidence="13">
    <location>
        <begin position="481"/>
        <end position="511"/>
    </location>
</feature>
<keyword evidence="12" id="KW-0966">Cell projection</keyword>
<dbReference type="Gene3D" id="1.10.472.130">
    <property type="match status" value="1"/>
</dbReference>
<feature type="compositionally biased region" description="Basic and acidic residues" evidence="14">
    <location>
        <begin position="543"/>
        <end position="554"/>
    </location>
</feature>
<dbReference type="PANTHER" id="PTHR22878">
    <property type="entry name" value="DYNEIN HEAVY CHAIN 6, AXONEMAL-LIKE-RELATED"/>
    <property type="match status" value="1"/>
</dbReference>
<comment type="caution">
    <text evidence="16">The sequence shown here is derived from an EMBL/GenBank/DDBJ whole genome shotgun (WGS) entry which is preliminary data.</text>
</comment>
<dbReference type="Pfam" id="PF17857">
    <property type="entry name" value="AAA_lid_1"/>
    <property type="match status" value="1"/>
</dbReference>
<dbReference type="EMBL" id="CALNXI010000056">
    <property type="protein sequence ID" value="CAH3017150.1"/>
    <property type="molecule type" value="Genomic_DNA"/>
</dbReference>
<accession>A0ABN8LJF3</accession>
<dbReference type="PROSITE" id="PS00675">
    <property type="entry name" value="SIGMA54_INTERACT_1"/>
    <property type="match status" value="1"/>
</dbReference>
<feature type="compositionally biased region" description="Low complexity" evidence="14">
    <location>
        <begin position="4570"/>
        <end position="4586"/>
    </location>
</feature>
<keyword evidence="9" id="KW-0969">Cilium</keyword>
<feature type="region of interest" description="Disordered" evidence="14">
    <location>
        <begin position="211"/>
        <end position="259"/>
    </location>
</feature>
<dbReference type="InterPro" id="IPR026983">
    <property type="entry name" value="DHC"/>
</dbReference>
<dbReference type="InterPro" id="IPR013602">
    <property type="entry name" value="Dynein_heavy_linker"/>
</dbReference>
<dbReference type="InterPro" id="IPR043160">
    <property type="entry name" value="Dynein_C_barrel"/>
</dbReference>
<dbReference type="Pfam" id="PF03028">
    <property type="entry name" value="Dynein_heavy"/>
    <property type="match status" value="1"/>
</dbReference>
<comment type="similarity">
    <text evidence="2">Belongs to the dynein heavy chain family.</text>
</comment>
<feature type="domain" description="AAA+ ATPase" evidence="15">
    <location>
        <begin position="1966"/>
        <end position="2205"/>
    </location>
</feature>
<reference evidence="16 17" key="1">
    <citation type="submission" date="2022-05" db="EMBL/GenBank/DDBJ databases">
        <authorList>
            <consortium name="Genoscope - CEA"/>
            <person name="William W."/>
        </authorList>
    </citation>
    <scope>NUCLEOTIDE SEQUENCE [LARGE SCALE GENOMIC DNA]</scope>
</reference>
<dbReference type="PANTHER" id="PTHR22878:SF69">
    <property type="entry name" value="DYNEIN HEAVY CHAIN"/>
    <property type="match status" value="1"/>
</dbReference>
<dbReference type="Gene3D" id="1.20.1270.280">
    <property type="match status" value="1"/>
</dbReference>
<dbReference type="InterPro" id="IPR035706">
    <property type="entry name" value="AAA_9"/>
</dbReference>
<feature type="coiled-coil region" evidence="13">
    <location>
        <begin position="3362"/>
        <end position="3421"/>
    </location>
</feature>
<comment type="subcellular location">
    <subcellularLocation>
        <location evidence="1">Cytoplasm</location>
        <location evidence="1">Cytoskeleton</location>
        <location evidence="1">Cilium axoneme</location>
    </subcellularLocation>
</comment>
<evidence type="ECO:0000259" key="15">
    <source>
        <dbReference type="SMART" id="SM00382"/>
    </source>
</evidence>
<feature type="compositionally biased region" description="Polar residues" evidence="14">
    <location>
        <begin position="218"/>
        <end position="228"/>
    </location>
</feature>
<keyword evidence="10" id="KW-0505">Motor protein</keyword>
<dbReference type="Gene3D" id="1.10.8.710">
    <property type="match status" value="1"/>
</dbReference>
<proteinExistence type="inferred from homology"/>
<evidence type="ECO:0000256" key="12">
    <source>
        <dbReference type="ARBA" id="ARBA00023273"/>
    </source>
</evidence>
<dbReference type="InterPro" id="IPR004273">
    <property type="entry name" value="Dynein_heavy_D6_P-loop"/>
</dbReference>
<dbReference type="Pfam" id="PF12777">
    <property type="entry name" value="MT"/>
    <property type="match status" value="1"/>
</dbReference>
<evidence type="ECO:0000256" key="13">
    <source>
        <dbReference type="SAM" id="Coils"/>
    </source>
</evidence>
<protein>
    <recommendedName>
        <fullName evidence="15">AAA+ ATPase domain-containing protein</fullName>
    </recommendedName>
</protein>
<feature type="region of interest" description="Disordered" evidence="14">
    <location>
        <begin position="3919"/>
        <end position="3941"/>
    </location>
</feature>
<evidence type="ECO:0000256" key="3">
    <source>
        <dbReference type="ARBA" id="ARBA00022490"/>
    </source>
</evidence>
<dbReference type="Proteomes" id="UP001159427">
    <property type="component" value="Unassembled WGS sequence"/>
</dbReference>
<evidence type="ECO:0000256" key="2">
    <source>
        <dbReference type="ARBA" id="ARBA00008887"/>
    </source>
</evidence>
<dbReference type="InterPro" id="IPR041658">
    <property type="entry name" value="AAA_lid_11"/>
</dbReference>
<dbReference type="Pfam" id="PF12774">
    <property type="entry name" value="AAA_6"/>
    <property type="match status" value="1"/>
</dbReference>
<dbReference type="InterPro" id="IPR003593">
    <property type="entry name" value="AAA+_ATPase"/>
</dbReference>
<feature type="domain" description="AAA+ ATPase" evidence="15">
    <location>
        <begin position="2496"/>
        <end position="2690"/>
    </location>
</feature>
<keyword evidence="8 13" id="KW-0175">Coiled coil</keyword>
<feature type="region of interest" description="Disordered" evidence="14">
    <location>
        <begin position="84"/>
        <end position="111"/>
    </location>
</feature>
<dbReference type="InterPro" id="IPR043157">
    <property type="entry name" value="Dynein_AAA1S"/>
</dbReference>
<dbReference type="Pfam" id="PF17852">
    <property type="entry name" value="Dynein_AAA_lid"/>
    <property type="match status" value="1"/>
</dbReference>
<name>A0ABN8LJF3_9CNID</name>
<dbReference type="Gene3D" id="3.10.490.20">
    <property type="match status" value="1"/>
</dbReference>
<feature type="compositionally biased region" description="Basic and acidic residues" evidence="14">
    <location>
        <begin position="527"/>
        <end position="536"/>
    </location>
</feature>
<dbReference type="Pfam" id="PF18198">
    <property type="entry name" value="AAA_lid_11"/>
    <property type="match status" value="1"/>
</dbReference>
<dbReference type="InterPro" id="IPR042219">
    <property type="entry name" value="AAA_lid_11_sf"/>
</dbReference>
<feature type="compositionally biased region" description="Polar residues" evidence="14">
    <location>
        <begin position="2090"/>
        <end position="2106"/>
    </location>
</feature>
<dbReference type="InterPro" id="IPR041466">
    <property type="entry name" value="Dynein_AAA5_ext"/>
</dbReference>
<evidence type="ECO:0000256" key="9">
    <source>
        <dbReference type="ARBA" id="ARBA00023069"/>
    </source>
</evidence>
<dbReference type="InterPro" id="IPR035699">
    <property type="entry name" value="AAA_6"/>
</dbReference>
<dbReference type="Gene3D" id="1.20.920.20">
    <property type="match status" value="1"/>
</dbReference>
<evidence type="ECO:0000256" key="14">
    <source>
        <dbReference type="SAM" id="MobiDB-lite"/>
    </source>
</evidence>
<keyword evidence="5" id="KW-0547">Nucleotide-binding</keyword>
<dbReference type="Gene3D" id="1.20.140.100">
    <property type="entry name" value="Dynein heavy chain, N-terminal domain 2"/>
    <property type="match status" value="1"/>
</dbReference>
<feature type="domain" description="AAA+ ATPase" evidence="15">
    <location>
        <begin position="1677"/>
        <end position="1816"/>
    </location>
</feature>
<dbReference type="Gene3D" id="3.20.180.20">
    <property type="entry name" value="Dynein heavy chain, N-terminal domain 2"/>
    <property type="match status" value="1"/>
</dbReference>
<dbReference type="InterPro" id="IPR041228">
    <property type="entry name" value="Dynein_C"/>
</dbReference>
<feature type="region of interest" description="Disordered" evidence="14">
    <location>
        <begin position="2081"/>
        <end position="2138"/>
    </location>
</feature>
<dbReference type="InterPro" id="IPR024317">
    <property type="entry name" value="Dynein_heavy_chain_D4_dom"/>
</dbReference>
<feature type="region of interest" description="Disordered" evidence="14">
    <location>
        <begin position="4564"/>
        <end position="4586"/>
    </location>
</feature>
<evidence type="ECO:0000256" key="4">
    <source>
        <dbReference type="ARBA" id="ARBA00022701"/>
    </source>
</evidence>
<feature type="region of interest" description="Disordered" evidence="14">
    <location>
        <begin position="128"/>
        <end position="152"/>
    </location>
</feature>
<feature type="compositionally biased region" description="Low complexity" evidence="14">
    <location>
        <begin position="2107"/>
        <end position="2120"/>
    </location>
</feature>
<dbReference type="Gene3D" id="6.10.140.1060">
    <property type="match status" value="1"/>
</dbReference>
<evidence type="ECO:0000256" key="10">
    <source>
        <dbReference type="ARBA" id="ARBA00023175"/>
    </source>
</evidence>
<evidence type="ECO:0000256" key="1">
    <source>
        <dbReference type="ARBA" id="ARBA00004430"/>
    </source>
</evidence>
<evidence type="ECO:0000313" key="16">
    <source>
        <dbReference type="EMBL" id="CAH3017150.1"/>
    </source>
</evidence>
<dbReference type="Pfam" id="PF12780">
    <property type="entry name" value="AAA_8"/>
    <property type="match status" value="1"/>
</dbReference>
<keyword evidence="17" id="KW-1185">Reference proteome</keyword>
<sequence length="4777" mass="538096">MDDTDESNPIVPHNSVVDCCLHAASPTGTAGRSKREHRENFASQHNNPLKKDIRDGRAAIDSLKLRLYDRPENSEVFRAIFRPVPPSYGQSSQQMAPHPPSKNGPRSSMGNYRTTLFRRDFNRLQAQRNQGLPKEPVSVKQEASLGEKGAGRVRKRSDAIHFEVTTVSKESDQLHGDATFSSGLQSVANVGQISTFSEDESQVDQAESLASLGKNTDKGSNYASSEITYSRPSSRKSRVSSAKLRPPSTGNHGPEVNGNMSKLASQQASMGDGEFIGLDVFDVIKKLRQRLNMSIDLDAIANGEDPDEDENNINRLYIKEDDGKFLYCLPKNRDVRAARYNPYDLICVPSQEAQSSAQYFTVTASAVTQIREGFDSDLTLLKRWLHERKNFNIVFDLQTFAKFRLWKGYTCWKNNVRFQKNCSSRSVVDSSLFSATLATQQAILLVRSLCERACSSITGVGEKEHAICLLYVDHQTTFTLADFVEAQARQAEEAKEKLAKLRSNVLEIVKDACEKITMQEGLTKWVHPESTKDPTNLKKKKTTKTEGKNGKGKDIGQPTFTQMSQWRGVLHRLACFIRMVDFLIMELLRRLVLAALRTLLAQVKASSTRGPIVQMSLMEPTLDDNDKSDTGVTLDTNAKEETEAVELLRVELVLNVPPKEEGSDKKMVTFDVESTPRPETEVLTSPYTETVDDIVTGSSEVEPSVMSSGGQTVQAYKSFISLQPTEQDFETALFNIIYGFEQTASSFKSLVHDPELSIYVTPPASDVVYALSRDLEEEEKAKKIPWPDAELLFGQDPDYQNDVGQIFHQIKDEVENVLSYSRKFRKFCVMVDKARRVDVDGSMKEREWNTEEFHAVLNQHTEEVLDMKKMTLHKRVGLFHVDITGFQKDCLPFPETVIEGVGRHLPIIAAKRNDVLLNVIKHASRKLDKMPETVEAFVEHLIFLARMANEISSLEQEYIIVTRMYSIARNFEMTISAEELALYQTLMPSFQHLKSTILYCEAKKDENIQRYSRALDDLIGTVRRELVIIKNKVCSPALLDADNIPQVATEKLKLLKEDLDNLSTKARNYATYQERFGSSMSSSLQKKAFTEGAVLSKTGHSSPQATSLQSEVTEVEKDLTLRCLLWESLQEWQGLVDQWEATPFETLKIDEVQKDVTRFIQTVFLLEKGLPPNKVIPRLKQKVTSFKQGMPVITSLRNSTLRTRHWEAIQNVIGTRIVRDKYFTLGHLLKLQVFQHKEKISDISSQASNEATLEQMLQKVMDYWNHTDFTLSAHPSRDIAIITGADDIITAVEESQVTLSNIRGSRFVTPIKAVVEDWDRKLKLFARTLDEWLLCQRNWLYLETIFSAADIQRQLPNEARLFAQVDKSWKDIMRKTTDKPNALRASTAAGVLEVLQASNSHLEKIHRCLEDYLETKRLVFARFYFLSNEDLLDILANSKNPNAVQPHLRKCFGNIYQLGIVRQAHSPAQIQTMTSEEGESVQLPKTLRARGTVESWLYNVELAMYETVKMHLRKCLMEYGTTEYSEWVLAHPGQAVLTVSQIVFNRDVVNCLRTTRPKDSLQSKREKLVSILHCLSQLVTSSLVPHQHQTLEALLTIDVHARDVLDSMITNQVYQQEDFQWTRQLRYEWNEDRHACMVRHSNAVFEYGYEYLGCSPRLVITPLTDRCYLTLTGALNLHLNGAPAGPAGTGKTETVKDLAKAMGKQCLVFNCSEGLDYKMMGKFFSGLAQSGSWFCFDEFNRIDVEVLSVIAQQLHTIKTAKDNSVSRFLFEGRDIKLNANCGMFITMNPSYAGRVELPDNLKSLFRPVAMMVPDYALIAEIILFSEGFTAAALLSRKVVNLYQLASKQLSQQDHYDFGLRAVKSVLLIAGQRRRTASLNMESETLEEEESHIIINAVKDANIPKFVAEDVPLFKSILADLFPGLDPPGPDNKLLKKAAKTALGELSIQYWPTQIDKVIQLNSTLQVRHGVMLVGPAGGGKTTTRQILKRALVVLPTIQAREQQRQHIGTGEEPDENGSSKTALSYLRSVKVRRGSVNVTTLNPKCVTVGELYGEINSTTMEWKDGLLSHVYRKYAKESRGMIRGARRKQSNAPAPNTPNTARLSRTSSAKSISPSVSAISLEDNSEGETVTATEEASTVSKDETPICWHWIVMDGPVDTLWIENLNTVLDDTKVLCLANGERIGMGHGMRILFEVDNLAMASPATVSRCGMVYMEPKDLGWRPYVKTWIQRLKEQTKLPQEAFSHLLQLFEHSVDVGLRFITTYNRLQYVTAPNLSIVSTLCNIISGFIEIINSQGGLTVGGTPNTGDDGTVLSETTSAKTVTFADDSEQDVRSHRLSFIQRNPSQLLNFLGKLFVFAFTWSFGGNLCSREHVEDDEMADRPTTNAPAVWQLFDNLVRELFETDTPIGVKLPPGNDSIANYYIDMDTGNFVLWSNLVPTTRALIAKAVSNQFAISDTANTLDDPPPLKNQIEIDRSLVPTIDTVRYAFLIALMALNGQPVLLTGETGVGKSALIQDTLMRLSQKGGAGTSTGTILGAVFRTGGKNLVDSIIDITSSDRDGVRGEGCQLDVVFNSMHFSAFTSSAKARRFIESKLVKRGRDVLGPRPGKKVVLFVDDLNMPQPDPYQSQPPLELLRQFLDSRGFYDSKKLQWKEVHDVTLLAACAPPGGGRSTINDRLLRHFSVLCLPHPSHKWLQHIYTTQLGRFLEKADFTPEVRDACQDLVITAMGLYFNLSANLLPTPAKSHYTFNLRDLNKVIEGLLQAHPSVITSRDHCCQLLGHEASRVLHDRLTNDADRRFFYKVLSDQLHNGFKSRWSAEELEKTPLIFGDFLEGSSPHGSGAYRFVRQYEQLPQILEEYYDKANLSGGSVEHRFVFFDMAVQHVTRAARVFRQPGKHLHMVGVGGTGKATVAQLAAFIEDCFFFRPFVSRTYNLLEFREDLKKASIRAGVKGDNTVIFLTDNLVKDEFLEDITSVLSGSEISGLFDHEDLERISLDLKREAIRQGIQDTKEAIFRFFLQRVKQKLHVVLSTTPAGTSFRRRCRLYPPLINCCTIDWFDKWPLDALRSVAVSFLETSELDKEQESNSTLKESMSKVFVEVYRSVEEETQKFYDELHRRYYTTPTSYMEFVRLYLCKLNQKRAEFSFTRGRLGIGLQKLSESNALVGTMQTELLQLGPKLEQKAKDTEKLLEQLASDQEAVDQVHSVVQKEEEIMNEEATRVQAIAEEAQRDLEGALPQLEAAIVALDSLDKSDISEIRVYTKPPTMVMTVLSAVCVLLQQKPDWNSAKLLLGDPGFLKKLVSYDKNSVPDKVFTRLKRYTQHPEFNPEAVGKISVACKSMCQWVLALENYAEVYKIVQPKQRRCEEAQVALAIAKENLQQKQTSLLKIQEQLQLLQQQYDDSVAQLEELKQKKELTIIRLERASVLTASLAEEQVRWRKSVNTQEEHAQGLIGDTLVSSAAIAYLGAFTSSYRNRLLSHWLQLCITENIPVSKNFELTGFLSEPIEIQNWLNKGLPHDRHSIENAVLMKHCRRWPLLIDPQEQASHWITQTERDNGLKIVKASDPSYIRTLESAIPLGQPVLVEDLSENLDPSLNPILNKNTIQRGNHTIIMIGETEIEYNSNFRLYMTTPLANPHFLPEVCIKVTVINFTVTIDGLQDQLLSRVVQKERPQLEESRRELLHGLVTDRYKLRELEDRSLSLLHSSRGNILDDEDLITTLDESKKMADVIHTRVMQSEETEEHINVSRERYLPVATRGAVLYFVITDLACVDVMYQFSLPWFTDLFENCIESAQDPTQAQRSESPIAPGSAGTLRPIRKDKVAAVSRPGYKRRQTVRRPKDANALPEYLQALVELLTESVYRVVSYALFARHKLTFSFMLCAGIMRHAMMQSHDATIKEEEWNWFLRGSAVAAITDRLETEEDLDRGSLSPSSKAASHTKAGGSMGQFMSKMNKSPAKWINESTWKECFQLSSSISAFAGLCSNITVNSAFWSKFSASENPFKFLENSSVVTEGKDSHRASHLGWDASALTRFQRLVVVKVLRPECLLESVRLFVEEQMGSKFITSVGFDLQEIYEESSNRKPLIFILSPGSDPTSQLMRFAKETRGTALHLDMISLGRGQGPRAEEAITKAYQQKGKWVFLQNCHHAESFMPRLQIIVRRLSHPETIVDPNFRMWLSSKPDPAFPVSILQAGLKMTVEPPPGIKANLLRSLGGVGGVVTDAVWEDSGPGPAWKRLLFGLCFFNAVVHERKKFGALGWNIPYEFTASDLEVSILMLHMLLTEHHEVPWKAIKYLTGDIAYGGRVTDNWDQRCLQSILGKFYSSQALQESYGYTEDYVYRPPPVEISLSVCCEYVESLPAVDSPELFGMDHNADTAFLSNQGRSLISDLLAAQPRLTAAAVGSNKTNDDIVLELVSDTLKYLPQRIDSTSEGMTAAALDPRQFRSLTPDPLRQMMQERASKNPLTDYPDPSVYVTVLRQEINRFDRLLGIIHSSLSSLQLAVKGEVLMSEQLDEAYSALLSNRVPKAWEHAAYESCKPLGAWVDNLVKRVDFFSAWLELVTAERKSKSRMAHESGATSSPTTSQSSMSKSAPRDHPVAFWLPAFFFPQGFLTAILQTHARERNVPVDSLGFSYRVLKEKWTPDEMLHNESNVDFKRVAFQGTPPDDGTVIFGLYLDGASWDFSLGCLQESLPGQRFYPLPELHVSPIQTSSTPFDAKGKQDKDEEEVHLYECPLYRTSLRASSLTSTGHTTNYVTAVNLPSVQPADNWITRGVALLCQLDE</sequence>
<evidence type="ECO:0000256" key="7">
    <source>
        <dbReference type="ARBA" id="ARBA00023017"/>
    </source>
</evidence>
<keyword evidence="4" id="KW-0493">Microtubule</keyword>
<feature type="region of interest" description="Disordered" evidence="14">
    <location>
        <begin position="527"/>
        <end position="557"/>
    </location>
</feature>
<organism evidence="16 17">
    <name type="scientific">Porites evermanni</name>
    <dbReference type="NCBI Taxonomy" id="104178"/>
    <lineage>
        <taxon>Eukaryota</taxon>
        <taxon>Metazoa</taxon>
        <taxon>Cnidaria</taxon>
        <taxon>Anthozoa</taxon>
        <taxon>Hexacorallia</taxon>
        <taxon>Scleractinia</taxon>
        <taxon>Fungiina</taxon>
        <taxon>Poritidae</taxon>
        <taxon>Porites</taxon>
    </lineage>
</organism>
<dbReference type="Gene3D" id="1.20.920.30">
    <property type="match status" value="1"/>
</dbReference>
<dbReference type="Pfam" id="PF08393">
    <property type="entry name" value="DHC_N2"/>
    <property type="match status" value="1"/>
</dbReference>
<feature type="compositionally biased region" description="Low complexity" evidence="14">
    <location>
        <begin position="2127"/>
        <end position="2138"/>
    </location>
</feature>
<keyword evidence="6" id="KW-0067">ATP-binding</keyword>
<keyword evidence="7" id="KW-0243">Dynein</keyword>
<dbReference type="Gene3D" id="1.10.8.720">
    <property type="entry name" value="Region D6 of dynein motor"/>
    <property type="match status" value="1"/>
</dbReference>
<dbReference type="Gene3D" id="1.10.287.2620">
    <property type="match status" value="1"/>
</dbReference>
<evidence type="ECO:0000256" key="8">
    <source>
        <dbReference type="ARBA" id="ARBA00023054"/>
    </source>
</evidence>
<dbReference type="Pfam" id="PF12781">
    <property type="entry name" value="AAA_9"/>
    <property type="match status" value="1"/>
</dbReference>
<dbReference type="Pfam" id="PF18199">
    <property type="entry name" value="Dynein_C"/>
    <property type="match status" value="1"/>
</dbReference>
<evidence type="ECO:0000256" key="6">
    <source>
        <dbReference type="ARBA" id="ARBA00022840"/>
    </source>
</evidence>
<dbReference type="SUPFAM" id="SSF52540">
    <property type="entry name" value="P-loop containing nucleoside triphosphate hydrolases"/>
    <property type="match status" value="4"/>
</dbReference>
<dbReference type="Gene3D" id="3.40.50.300">
    <property type="entry name" value="P-loop containing nucleotide triphosphate hydrolases"/>
    <property type="match status" value="6"/>
</dbReference>
<dbReference type="InterPro" id="IPR042228">
    <property type="entry name" value="Dynein_linker_3"/>
</dbReference>
<dbReference type="InterPro" id="IPR042222">
    <property type="entry name" value="Dynein_2_N"/>
</dbReference>
<dbReference type="Gene3D" id="1.20.58.1120">
    <property type="match status" value="1"/>
</dbReference>
<feature type="domain" description="AAA+ ATPase" evidence="15">
    <location>
        <begin position="2893"/>
        <end position="3049"/>
    </location>
</feature>
<keyword evidence="3" id="KW-0963">Cytoplasm</keyword>
<keyword evidence="11" id="KW-0206">Cytoskeleton</keyword>
<evidence type="ECO:0000256" key="11">
    <source>
        <dbReference type="ARBA" id="ARBA00023212"/>
    </source>
</evidence>
<evidence type="ECO:0000256" key="5">
    <source>
        <dbReference type="ARBA" id="ARBA00022741"/>
    </source>
</evidence>
<dbReference type="Gene3D" id="1.10.8.1220">
    <property type="match status" value="1"/>
</dbReference>
<dbReference type="InterPro" id="IPR024743">
    <property type="entry name" value="Dynein_HC_stalk"/>
</dbReference>
<feature type="region of interest" description="Disordered" evidence="14">
    <location>
        <begin position="26"/>
        <end position="50"/>
    </location>
</feature>
<dbReference type="Pfam" id="PF12775">
    <property type="entry name" value="AAA_7"/>
    <property type="match status" value="2"/>
</dbReference>
<dbReference type="SMART" id="SM00382">
    <property type="entry name" value="AAA"/>
    <property type="match status" value="4"/>
</dbReference>
<dbReference type="InterPro" id="IPR027417">
    <property type="entry name" value="P-loop_NTPase"/>
</dbReference>